<dbReference type="EMBL" id="FNVA01000007">
    <property type="protein sequence ID" value="SEG60292.1"/>
    <property type="molecule type" value="Genomic_DNA"/>
</dbReference>
<proteinExistence type="predicted"/>
<dbReference type="OrthoDB" id="7446297at2"/>
<evidence type="ECO:0000313" key="2">
    <source>
        <dbReference type="EMBL" id="SEG60292.1"/>
    </source>
</evidence>
<evidence type="ECO:0000313" key="3">
    <source>
        <dbReference type="Proteomes" id="UP000236728"/>
    </source>
</evidence>
<accession>A0A1H6BI75</accession>
<feature type="chain" id="PRO_5009293758" evidence="1">
    <location>
        <begin position="24"/>
        <end position="224"/>
    </location>
</feature>
<keyword evidence="3" id="KW-1185">Reference proteome</keyword>
<name>A0A1H6BI75_9BACT</name>
<protein>
    <submittedName>
        <fullName evidence="2">Uncharacterized protein</fullName>
    </submittedName>
</protein>
<dbReference type="Proteomes" id="UP000236728">
    <property type="component" value="Unassembled WGS sequence"/>
</dbReference>
<sequence>MKIKTRMGMAVVTAVLLTLPGLAQQPWEVTLHQRHDALVAKNGPGTDAALRDRLLAMGKEDQSVRFRNVNAPADEKNATAAELSAVDHKLTDELREIYAAHGWPTIAMVGYDASQAAMVILTHSPDHGFQRALLPRLEGLAHADRIDGAQVAVAVDKELVSEGKPQRYGSQFKFVDGQAMMIAVEDSANLDKRRAEVMLPPMDAYRKQLGEMFHVPVSDMIVRP</sequence>
<gene>
    <name evidence="2" type="ORF">SAMN05421819_3718</name>
</gene>
<organism evidence="2 3">
    <name type="scientific">Bryocella elongata</name>
    <dbReference type="NCBI Taxonomy" id="863522"/>
    <lineage>
        <taxon>Bacteria</taxon>
        <taxon>Pseudomonadati</taxon>
        <taxon>Acidobacteriota</taxon>
        <taxon>Terriglobia</taxon>
        <taxon>Terriglobales</taxon>
        <taxon>Acidobacteriaceae</taxon>
        <taxon>Bryocella</taxon>
    </lineage>
</organism>
<feature type="signal peptide" evidence="1">
    <location>
        <begin position="1"/>
        <end position="23"/>
    </location>
</feature>
<evidence type="ECO:0000256" key="1">
    <source>
        <dbReference type="SAM" id="SignalP"/>
    </source>
</evidence>
<dbReference type="InterPro" id="IPR046732">
    <property type="entry name" value="DUF6624"/>
</dbReference>
<keyword evidence="1" id="KW-0732">Signal</keyword>
<dbReference type="Pfam" id="PF20329">
    <property type="entry name" value="DUF6624"/>
    <property type="match status" value="1"/>
</dbReference>
<dbReference type="AlphaFoldDB" id="A0A1H6BI75"/>
<dbReference type="RefSeq" id="WP_103934584.1">
    <property type="nucleotide sequence ID" value="NZ_FNVA01000007.1"/>
</dbReference>
<reference evidence="2 3" key="1">
    <citation type="submission" date="2016-10" db="EMBL/GenBank/DDBJ databases">
        <authorList>
            <person name="de Groot N.N."/>
        </authorList>
    </citation>
    <scope>NUCLEOTIDE SEQUENCE [LARGE SCALE GENOMIC DNA]</scope>
    <source>
        <strain evidence="2 3">DSM 22489</strain>
    </source>
</reference>